<feature type="transmembrane region" description="Helical" evidence="9">
    <location>
        <begin position="295"/>
        <end position="317"/>
    </location>
</feature>
<keyword evidence="4" id="KW-1003">Cell membrane</keyword>
<protein>
    <submittedName>
        <fullName evidence="10">AI-2E family transporter</fullName>
    </submittedName>
</protein>
<evidence type="ECO:0000256" key="6">
    <source>
        <dbReference type="ARBA" id="ARBA00022989"/>
    </source>
</evidence>
<feature type="compositionally biased region" description="Basic and acidic residues" evidence="8">
    <location>
        <begin position="417"/>
        <end position="440"/>
    </location>
</feature>
<comment type="similarity">
    <text evidence="2">Belongs to the autoinducer-2 exporter (AI-2E) (TC 2.A.86) family.</text>
</comment>
<name>A0AA96F9A0_9MICO</name>
<evidence type="ECO:0000256" key="3">
    <source>
        <dbReference type="ARBA" id="ARBA00022448"/>
    </source>
</evidence>
<evidence type="ECO:0000313" key="10">
    <source>
        <dbReference type="EMBL" id="WNM25060.1"/>
    </source>
</evidence>
<evidence type="ECO:0000256" key="9">
    <source>
        <dbReference type="SAM" id="Phobius"/>
    </source>
</evidence>
<accession>A0AA96F9A0</accession>
<dbReference type="GO" id="GO:0005886">
    <property type="term" value="C:plasma membrane"/>
    <property type="evidence" value="ECO:0007669"/>
    <property type="project" value="UniProtKB-SubCell"/>
</dbReference>
<dbReference type="Pfam" id="PF01594">
    <property type="entry name" value="AI-2E_transport"/>
    <property type="match status" value="1"/>
</dbReference>
<dbReference type="AlphaFoldDB" id="A0AA96F9A0"/>
<evidence type="ECO:0000256" key="8">
    <source>
        <dbReference type="SAM" id="MobiDB-lite"/>
    </source>
</evidence>
<evidence type="ECO:0000256" key="5">
    <source>
        <dbReference type="ARBA" id="ARBA00022692"/>
    </source>
</evidence>
<dbReference type="PANTHER" id="PTHR21716:SF53">
    <property type="entry name" value="PERMEASE PERM-RELATED"/>
    <property type="match status" value="1"/>
</dbReference>
<reference evidence="10 11" key="1">
    <citation type="submission" date="2023-09" db="EMBL/GenBank/DDBJ databases">
        <title>Demequina sp. a novel bacteria isolated from Capsicum annuum.</title>
        <authorList>
            <person name="Humaira Z."/>
            <person name="Lee J."/>
            <person name="Cho D."/>
        </authorList>
    </citation>
    <scope>NUCLEOTIDE SEQUENCE [LARGE SCALE GENOMIC DNA]</scope>
    <source>
        <strain evidence="10 11">OYTSA14</strain>
    </source>
</reference>
<evidence type="ECO:0000256" key="4">
    <source>
        <dbReference type="ARBA" id="ARBA00022475"/>
    </source>
</evidence>
<comment type="subcellular location">
    <subcellularLocation>
        <location evidence="1">Cell membrane</location>
        <topology evidence="1">Multi-pass membrane protein</topology>
    </subcellularLocation>
</comment>
<dbReference type="EMBL" id="CP134879">
    <property type="protein sequence ID" value="WNM25060.1"/>
    <property type="molecule type" value="Genomic_DNA"/>
</dbReference>
<sequence length="440" mass="47024">MADEDPPTTRSHMTYARGVDAADTVPTWLRVAAAWGWRLIVVGVVVVAAGSLFTTVSTIVIPVIIALFIAAPLEVVVGWLQRWRIPRGLGAAIAILGLFVVVSALIVLAGAEIVAGFDSLKNAALQGFNELIAWLSDGPLHISADQLQQARDNIVALVQGNALGLASGALSFTGTIGGLVAGTVIALLSLFFFMRDGATMWGWAVGVLPEDNIDQVDRAGRNAWHTLRRYTQTSVFVAFVDAVGIGLGAWILGVPLALPIAILVFLFSFIPMFGATISGIIAVLVALVDGGPITAVWMMVVVLAVQQIEGNVLYPWLFGKVSSLHPMVILLTVSTGTLLLGLVGAIIAVPVVAFFTAFGRGLRKEFRPDPEPPALSDQLPVLAHRSKEVLQRVVHTGQIHVRHRHDDEAGPLTEEEIPIRRVTRTETPDHDAGEDGDSRR</sequence>
<proteinExistence type="inferred from homology"/>
<gene>
    <name evidence="10" type="ORF">RN606_02625</name>
</gene>
<dbReference type="GO" id="GO:0055085">
    <property type="term" value="P:transmembrane transport"/>
    <property type="evidence" value="ECO:0007669"/>
    <property type="project" value="TreeGrafter"/>
</dbReference>
<keyword evidence="11" id="KW-1185">Reference proteome</keyword>
<feature type="transmembrane region" description="Helical" evidence="9">
    <location>
        <begin position="92"/>
        <end position="111"/>
    </location>
</feature>
<keyword evidence="3" id="KW-0813">Transport</keyword>
<keyword evidence="5 9" id="KW-0812">Transmembrane</keyword>
<feature type="transmembrane region" description="Helical" evidence="9">
    <location>
        <begin position="169"/>
        <end position="193"/>
    </location>
</feature>
<feature type="transmembrane region" description="Helical" evidence="9">
    <location>
        <begin position="329"/>
        <end position="358"/>
    </location>
</feature>
<feature type="transmembrane region" description="Helical" evidence="9">
    <location>
        <begin position="260"/>
        <end position="288"/>
    </location>
</feature>
<evidence type="ECO:0000256" key="7">
    <source>
        <dbReference type="ARBA" id="ARBA00023136"/>
    </source>
</evidence>
<dbReference type="RefSeq" id="WP_313499716.1">
    <property type="nucleotide sequence ID" value="NZ_CP134879.1"/>
</dbReference>
<dbReference type="Proteomes" id="UP001304125">
    <property type="component" value="Chromosome"/>
</dbReference>
<dbReference type="InterPro" id="IPR002549">
    <property type="entry name" value="AI-2E-like"/>
</dbReference>
<keyword evidence="7 9" id="KW-0472">Membrane</keyword>
<dbReference type="PANTHER" id="PTHR21716">
    <property type="entry name" value="TRANSMEMBRANE PROTEIN"/>
    <property type="match status" value="1"/>
</dbReference>
<feature type="transmembrane region" description="Helical" evidence="9">
    <location>
        <begin position="59"/>
        <end position="80"/>
    </location>
</feature>
<feature type="region of interest" description="Disordered" evidence="8">
    <location>
        <begin position="401"/>
        <end position="440"/>
    </location>
</feature>
<keyword evidence="6 9" id="KW-1133">Transmembrane helix</keyword>
<evidence type="ECO:0000256" key="1">
    <source>
        <dbReference type="ARBA" id="ARBA00004651"/>
    </source>
</evidence>
<evidence type="ECO:0000313" key="11">
    <source>
        <dbReference type="Proteomes" id="UP001304125"/>
    </source>
</evidence>
<feature type="transmembrane region" description="Helical" evidence="9">
    <location>
        <begin position="35"/>
        <end position="53"/>
    </location>
</feature>
<organism evidence="10 11">
    <name type="scientific">Demequina capsici</name>
    <dbReference type="NCBI Taxonomy" id="3075620"/>
    <lineage>
        <taxon>Bacteria</taxon>
        <taxon>Bacillati</taxon>
        <taxon>Actinomycetota</taxon>
        <taxon>Actinomycetes</taxon>
        <taxon>Micrococcales</taxon>
        <taxon>Demequinaceae</taxon>
        <taxon>Demequina</taxon>
    </lineage>
</organism>
<feature type="transmembrane region" description="Helical" evidence="9">
    <location>
        <begin position="235"/>
        <end position="254"/>
    </location>
</feature>
<evidence type="ECO:0000256" key="2">
    <source>
        <dbReference type="ARBA" id="ARBA00009773"/>
    </source>
</evidence>